<feature type="non-terminal residue" evidence="2">
    <location>
        <position position="1"/>
    </location>
</feature>
<evidence type="ECO:0000313" key="3">
    <source>
        <dbReference type="Proteomes" id="UP000682733"/>
    </source>
</evidence>
<dbReference type="EMBL" id="CAJOBA010042269">
    <property type="protein sequence ID" value="CAF4130017.1"/>
    <property type="molecule type" value="Genomic_DNA"/>
</dbReference>
<gene>
    <name evidence="1" type="ORF">OVA965_LOCUS29397</name>
    <name evidence="2" type="ORF">TMI583_LOCUS30170</name>
</gene>
<dbReference type="AlphaFoldDB" id="A0A8S2QWZ0"/>
<dbReference type="Proteomes" id="UP000677228">
    <property type="component" value="Unassembled WGS sequence"/>
</dbReference>
<protein>
    <submittedName>
        <fullName evidence="2">Uncharacterized protein</fullName>
    </submittedName>
</protein>
<name>A0A8S2QWZ0_9BILA</name>
<reference evidence="2" key="1">
    <citation type="submission" date="2021-02" db="EMBL/GenBank/DDBJ databases">
        <authorList>
            <person name="Nowell W R."/>
        </authorList>
    </citation>
    <scope>NUCLEOTIDE SEQUENCE</scope>
</reference>
<sequence>MKTFFSDLDVLEKILELVYDRPKVVTGIFRATHDEALCAVLRWSGLVEHSSRKIWYTHVYRMGIIMLNLIDRRQVTNAICIQFIQALQQRIVDNEESDEDAESINPMMDPFFVAMASRLAIYIDILKTLTHDLHRQLASFFLVSLSRPRKYENGQLSFEYVETMHLWFKIAPCLTMETDTRLYEPYLKQMHAVACDDAAINYVEVFLADIIDRKQTDIIGLRHSSLSKQNATVDFAALIDDFQLEM</sequence>
<evidence type="ECO:0000313" key="2">
    <source>
        <dbReference type="EMBL" id="CAF4130017.1"/>
    </source>
</evidence>
<proteinExistence type="predicted"/>
<accession>A0A8S2QWZ0</accession>
<evidence type="ECO:0000313" key="1">
    <source>
        <dbReference type="EMBL" id="CAF1320133.1"/>
    </source>
</evidence>
<dbReference type="Proteomes" id="UP000682733">
    <property type="component" value="Unassembled WGS sequence"/>
</dbReference>
<comment type="caution">
    <text evidence="2">The sequence shown here is derived from an EMBL/GenBank/DDBJ whole genome shotgun (WGS) entry which is preliminary data.</text>
</comment>
<organism evidence="2 3">
    <name type="scientific">Didymodactylos carnosus</name>
    <dbReference type="NCBI Taxonomy" id="1234261"/>
    <lineage>
        <taxon>Eukaryota</taxon>
        <taxon>Metazoa</taxon>
        <taxon>Spiralia</taxon>
        <taxon>Gnathifera</taxon>
        <taxon>Rotifera</taxon>
        <taxon>Eurotatoria</taxon>
        <taxon>Bdelloidea</taxon>
        <taxon>Philodinida</taxon>
        <taxon>Philodinidae</taxon>
        <taxon>Didymodactylos</taxon>
    </lineage>
</organism>
<dbReference type="EMBL" id="CAJNOK010020665">
    <property type="protein sequence ID" value="CAF1320133.1"/>
    <property type="molecule type" value="Genomic_DNA"/>
</dbReference>